<protein>
    <recommendedName>
        <fullName evidence="2">Biogenesis of lysosome-related organelles complex 1 subunit 3</fullName>
    </recommendedName>
</protein>
<dbReference type="PANTHER" id="PTHR31974">
    <property type="entry name" value="BIOGENESIS OF LYSOSOME-RELATED ORGANELLES COMPLEX 1 SUBUNIT 3"/>
    <property type="match status" value="1"/>
</dbReference>
<dbReference type="Pfam" id="PF15753">
    <property type="entry name" value="BLOC1S3"/>
    <property type="match status" value="1"/>
</dbReference>
<evidence type="ECO:0000256" key="1">
    <source>
        <dbReference type="ARBA" id="ARBA00008942"/>
    </source>
</evidence>
<gene>
    <name evidence="4" type="ORF">LOTGIDRAFT_232286</name>
</gene>
<dbReference type="HOGENOM" id="CLU_1760849_0_0_1"/>
<dbReference type="STRING" id="225164.V4AMP4"/>
<reference evidence="4 5" key="1">
    <citation type="journal article" date="2013" name="Nature">
        <title>Insights into bilaterian evolution from three spiralian genomes.</title>
        <authorList>
            <person name="Simakov O."/>
            <person name="Marletaz F."/>
            <person name="Cho S.J."/>
            <person name="Edsinger-Gonzales E."/>
            <person name="Havlak P."/>
            <person name="Hellsten U."/>
            <person name="Kuo D.H."/>
            <person name="Larsson T."/>
            <person name="Lv J."/>
            <person name="Arendt D."/>
            <person name="Savage R."/>
            <person name="Osoegawa K."/>
            <person name="de Jong P."/>
            <person name="Grimwood J."/>
            <person name="Chapman J.A."/>
            <person name="Shapiro H."/>
            <person name="Aerts A."/>
            <person name="Otillar R.P."/>
            <person name="Terry A.Y."/>
            <person name="Boore J.L."/>
            <person name="Grigoriev I.V."/>
            <person name="Lindberg D.R."/>
            <person name="Seaver E.C."/>
            <person name="Weisblat D.A."/>
            <person name="Putnam N.H."/>
            <person name="Rokhsar D.S."/>
        </authorList>
    </citation>
    <scope>NUCLEOTIDE SEQUENCE [LARGE SCALE GENOMIC DNA]</scope>
</reference>
<dbReference type="EMBL" id="KB201750">
    <property type="protein sequence ID" value="ESO94866.1"/>
    <property type="molecule type" value="Genomic_DNA"/>
</dbReference>
<dbReference type="KEGG" id="lgi:LOTGIDRAFT_232286"/>
<dbReference type="PANTHER" id="PTHR31974:SF2">
    <property type="entry name" value="BIOGENESIS OF LYSOSOME-RELATED ORGANELLES COMPLEX 1 SUBUNIT 3"/>
    <property type="match status" value="1"/>
</dbReference>
<dbReference type="CTD" id="20248868"/>
<dbReference type="RefSeq" id="XP_009054601.1">
    <property type="nucleotide sequence ID" value="XM_009056353.1"/>
</dbReference>
<dbReference type="GO" id="GO:0031083">
    <property type="term" value="C:BLOC-1 complex"/>
    <property type="evidence" value="ECO:0007669"/>
    <property type="project" value="TreeGrafter"/>
</dbReference>
<dbReference type="AlphaFoldDB" id="V4AMP4"/>
<feature type="compositionally biased region" description="Acidic residues" evidence="3">
    <location>
        <begin position="17"/>
        <end position="26"/>
    </location>
</feature>
<evidence type="ECO:0000256" key="2">
    <source>
        <dbReference type="ARBA" id="ARBA00019581"/>
    </source>
</evidence>
<organism evidence="4 5">
    <name type="scientific">Lottia gigantea</name>
    <name type="common">Giant owl limpet</name>
    <dbReference type="NCBI Taxonomy" id="225164"/>
    <lineage>
        <taxon>Eukaryota</taxon>
        <taxon>Metazoa</taxon>
        <taxon>Spiralia</taxon>
        <taxon>Lophotrochozoa</taxon>
        <taxon>Mollusca</taxon>
        <taxon>Gastropoda</taxon>
        <taxon>Patellogastropoda</taxon>
        <taxon>Lottioidea</taxon>
        <taxon>Lottiidae</taxon>
        <taxon>Lottia</taxon>
    </lineage>
</organism>
<evidence type="ECO:0000313" key="5">
    <source>
        <dbReference type="Proteomes" id="UP000030746"/>
    </source>
</evidence>
<dbReference type="OMA" id="HECNETL"/>
<accession>V4AMP4</accession>
<evidence type="ECO:0000256" key="3">
    <source>
        <dbReference type="SAM" id="MobiDB-lite"/>
    </source>
</evidence>
<sequence>MSKSEAESKIVVQGEASESDDDENDDLTAPQGVIVSGEASESDEEEIDLRSPTTPPRNDFPPLIVNQRSETTSEIPTLMSPRAAEAKATKPKYDTLLHRKLRESNLLLHSHIVDNCSQAYLSAARNLHTTTQQLQKSHASVQLVFRFI</sequence>
<feature type="region of interest" description="Disordered" evidence="3">
    <location>
        <begin position="1"/>
        <end position="63"/>
    </location>
</feature>
<dbReference type="OrthoDB" id="5984572at2759"/>
<comment type="similarity">
    <text evidence="1">Belongs to the BLOC1S3 family.</text>
</comment>
<dbReference type="Proteomes" id="UP000030746">
    <property type="component" value="Unassembled WGS sequence"/>
</dbReference>
<proteinExistence type="inferred from homology"/>
<dbReference type="GeneID" id="20248868"/>
<dbReference type="InterPro" id="IPR017245">
    <property type="entry name" value="BLOC-1_complex_su-3"/>
</dbReference>
<keyword evidence="5" id="KW-1185">Reference proteome</keyword>
<evidence type="ECO:0000313" key="4">
    <source>
        <dbReference type="EMBL" id="ESO94866.1"/>
    </source>
</evidence>
<name>V4AMP4_LOTGI</name>